<gene>
    <name evidence="1" type="ORF">DM02DRAFT_401534</name>
</gene>
<reference evidence="1 2" key="1">
    <citation type="journal article" date="2018" name="Sci. Rep.">
        <title>Comparative genomics provides insights into the lifestyle and reveals functional heterogeneity of dark septate endophytic fungi.</title>
        <authorList>
            <person name="Knapp D.G."/>
            <person name="Nemeth J.B."/>
            <person name="Barry K."/>
            <person name="Hainaut M."/>
            <person name="Henrissat B."/>
            <person name="Johnson J."/>
            <person name="Kuo A."/>
            <person name="Lim J.H.P."/>
            <person name="Lipzen A."/>
            <person name="Nolan M."/>
            <person name="Ohm R.A."/>
            <person name="Tamas L."/>
            <person name="Grigoriev I.V."/>
            <person name="Spatafora J.W."/>
            <person name="Nagy L.G."/>
            <person name="Kovacs G.M."/>
        </authorList>
    </citation>
    <scope>NUCLEOTIDE SEQUENCE [LARGE SCALE GENOMIC DNA]</scope>
    <source>
        <strain evidence="1 2">DSE2036</strain>
    </source>
</reference>
<sequence length="165" mass="18532">MGTVPMRPLFCIPYGFCSHAVFVPVRSLFPCGHCSVSRTVFVPMQPQFLYPVRSVFPVFCLHVWSAIPCGLCFCIPCGLHSRFHLVTRGLQSHAVLAPIYKNRDHETRSTTPCGLCSRIPGSKRRSKVINRTGYSTAPCNLCFGNGEKRPREKHHQHCGTLYVPK</sequence>
<protein>
    <submittedName>
        <fullName evidence="1">Uncharacterized protein</fullName>
    </submittedName>
</protein>
<proteinExistence type="predicted"/>
<evidence type="ECO:0000313" key="2">
    <source>
        <dbReference type="Proteomes" id="UP000244855"/>
    </source>
</evidence>
<dbReference type="Proteomes" id="UP000244855">
    <property type="component" value="Unassembled WGS sequence"/>
</dbReference>
<dbReference type="EMBL" id="KZ805377">
    <property type="protein sequence ID" value="PVI00229.1"/>
    <property type="molecule type" value="Genomic_DNA"/>
</dbReference>
<dbReference type="AlphaFoldDB" id="A0A2V1DQC7"/>
<organism evidence="1 2">
    <name type="scientific">Periconia macrospinosa</name>
    <dbReference type="NCBI Taxonomy" id="97972"/>
    <lineage>
        <taxon>Eukaryota</taxon>
        <taxon>Fungi</taxon>
        <taxon>Dikarya</taxon>
        <taxon>Ascomycota</taxon>
        <taxon>Pezizomycotina</taxon>
        <taxon>Dothideomycetes</taxon>
        <taxon>Pleosporomycetidae</taxon>
        <taxon>Pleosporales</taxon>
        <taxon>Massarineae</taxon>
        <taxon>Periconiaceae</taxon>
        <taxon>Periconia</taxon>
    </lineage>
</organism>
<keyword evidence="2" id="KW-1185">Reference proteome</keyword>
<accession>A0A2V1DQC7</accession>
<evidence type="ECO:0000313" key="1">
    <source>
        <dbReference type="EMBL" id="PVI00229.1"/>
    </source>
</evidence>
<name>A0A2V1DQC7_9PLEO</name>